<feature type="coiled-coil region" evidence="2">
    <location>
        <begin position="52"/>
        <end position="92"/>
    </location>
</feature>
<accession>A0A182SYI5</accession>
<dbReference type="GO" id="GO:0005539">
    <property type="term" value="F:glycosaminoglycan binding"/>
    <property type="evidence" value="ECO:0007669"/>
    <property type="project" value="TreeGrafter"/>
</dbReference>
<reference evidence="5" key="1">
    <citation type="submission" date="2013-09" db="EMBL/GenBank/DDBJ databases">
        <title>The Genome Sequence of Anopheles maculatus species B.</title>
        <authorList>
            <consortium name="The Broad Institute Genomics Platform"/>
            <person name="Neafsey D.E."/>
            <person name="Besansky N."/>
            <person name="Howell P."/>
            <person name="Walton C."/>
            <person name="Young S.K."/>
            <person name="Zeng Q."/>
            <person name="Gargeya S."/>
            <person name="Fitzgerald M."/>
            <person name="Haas B."/>
            <person name="Abouelleil A."/>
            <person name="Allen A.W."/>
            <person name="Alvarado L."/>
            <person name="Arachchi H.M."/>
            <person name="Berlin A.M."/>
            <person name="Chapman S.B."/>
            <person name="Gainer-Dewar J."/>
            <person name="Goldberg J."/>
            <person name="Griggs A."/>
            <person name="Gujja S."/>
            <person name="Hansen M."/>
            <person name="Howarth C."/>
            <person name="Imamovic A."/>
            <person name="Ireland A."/>
            <person name="Larimer J."/>
            <person name="McCowan C."/>
            <person name="Murphy C."/>
            <person name="Pearson M."/>
            <person name="Poon T.W."/>
            <person name="Priest M."/>
            <person name="Roberts A."/>
            <person name="Saif S."/>
            <person name="Shea T."/>
            <person name="Sisk P."/>
            <person name="Sykes S."/>
            <person name="Wortman J."/>
            <person name="Nusbaum C."/>
            <person name="Birren B."/>
        </authorList>
    </citation>
    <scope>NUCLEOTIDE SEQUENCE [LARGE SCALE GENOMIC DNA]</scope>
    <source>
        <strain evidence="5">maculatus3</strain>
    </source>
</reference>
<dbReference type="AlphaFoldDB" id="A0A182SYI5"/>
<evidence type="ECO:0008006" key="6">
    <source>
        <dbReference type="Google" id="ProtNLM"/>
    </source>
</evidence>
<dbReference type="EnsemblMetazoa" id="AMAM016003-RA">
    <property type="protein sequence ID" value="AMAM016003-PA"/>
    <property type="gene ID" value="AMAM016003"/>
</dbReference>
<evidence type="ECO:0000256" key="2">
    <source>
        <dbReference type="SAM" id="Coils"/>
    </source>
</evidence>
<evidence type="ECO:0000313" key="4">
    <source>
        <dbReference type="EnsemblMetazoa" id="AMAM016003-PA"/>
    </source>
</evidence>
<evidence type="ECO:0000313" key="5">
    <source>
        <dbReference type="Proteomes" id="UP000075901"/>
    </source>
</evidence>
<feature type="region of interest" description="Disordered" evidence="3">
    <location>
        <begin position="1"/>
        <end position="24"/>
    </location>
</feature>
<organism evidence="4 5">
    <name type="scientific">Anopheles maculatus</name>
    <dbReference type="NCBI Taxonomy" id="74869"/>
    <lineage>
        <taxon>Eukaryota</taxon>
        <taxon>Metazoa</taxon>
        <taxon>Ecdysozoa</taxon>
        <taxon>Arthropoda</taxon>
        <taxon>Hexapoda</taxon>
        <taxon>Insecta</taxon>
        <taxon>Pterygota</taxon>
        <taxon>Neoptera</taxon>
        <taxon>Endopterygota</taxon>
        <taxon>Diptera</taxon>
        <taxon>Nematocera</taxon>
        <taxon>Culicoidea</taxon>
        <taxon>Culicidae</taxon>
        <taxon>Anophelinae</taxon>
        <taxon>Anopheles</taxon>
        <taxon>Anopheles maculatus group</taxon>
    </lineage>
</organism>
<protein>
    <recommendedName>
        <fullName evidence="6">Extracellular sulfatase C-terminal domain-containing protein</fullName>
    </recommendedName>
</protein>
<dbReference type="PANTHER" id="PTHR43108">
    <property type="entry name" value="N-ACETYLGLUCOSAMINE-6-SULFATASE FAMILY MEMBER"/>
    <property type="match status" value="1"/>
</dbReference>
<dbReference type="Proteomes" id="UP000075901">
    <property type="component" value="Unassembled WGS sequence"/>
</dbReference>
<proteinExistence type="inferred from homology"/>
<dbReference type="VEuPathDB" id="VectorBase:AMAM016003"/>
<keyword evidence="5" id="KW-1185">Reference proteome</keyword>
<dbReference type="SUPFAM" id="SSF53649">
    <property type="entry name" value="Alkaline phosphatase-like"/>
    <property type="match status" value="1"/>
</dbReference>
<evidence type="ECO:0000256" key="1">
    <source>
        <dbReference type="ARBA" id="ARBA00008779"/>
    </source>
</evidence>
<keyword evidence="2" id="KW-0175">Coiled coil</keyword>
<comment type="similarity">
    <text evidence="1">Belongs to the sulfatase family.</text>
</comment>
<evidence type="ECO:0000256" key="3">
    <source>
        <dbReference type="SAM" id="MobiDB-lite"/>
    </source>
</evidence>
<sequence length="257" mass="29204">MHGKVHNNVINDTQYSEHSENSVQENAIPTPTVGATLPPTQCYCAAESESPIPDEKELAREARRRLKEERQRKKERKRIKKAKMEKECLSERMNCFSHDSNHWRTEPMWDDKPFCFCMNANNNTYSCLRTINQTHNFLYCEFTTGLVTYYNLRIDPFETQNRESSLTAEEKAVLHETLEEMKRCRGKSCTLPRHQPNVLPESNMLPSGVGVAGSVGMGGRQIGGMPYGAGAGGNGNRRKYHTHRDHVSHGGKCMGKE</sequence>
<reference evidence="4" key="2">
    <citation type="submission" date="2020-05" db="UniProtKB">
        <authorList>
            <consortium name="EnsemblMetazoa"/>
        </authorList>
    </citation>
    <scope>IDENTIFICATION</scope>
    <source>
        <strain evidence="4">maculatus3</strain>
    </source>
</reference>
<name>A0A182SYI5_9DIPT</name>
<dbReference type="PANTHER" id="PTHR43108:SF16">
    <property type="entry name" value="EXTRACELLULAR SULFATASE SULF-1 HOMOLOG"/>
    <property type="match status" value="1"/>
</dbReference>
<dbReference type="InterPro" id="IPR017850">
    <property type="entry name" value="Alkaline_phosphatase_core_sf"/>
</dbReference>
<dbReference type="GO" id="GO:0008449">
    <property type="term" value="F:N-acetylglucosamine-6-sulfatase activity"/>
    <property type="evidence" value="ECO:0007669"/>
    <property type="project" value="TreeGrafter"/>
</dbReference>